<dbReference type="Gene3D" id="1.25.10.10">
    <property type="entry name" value="Leucine-rich Repeat Variant"/>
    <property type="match status" value="1"/>
</dbReference>
<evidence type="ECO:0000256" key="1">
    <source>
        <dbReference type="ARBA" id="ARBA00004123"/>
    </source>
</evidence>
<dbReference type="AlphaFoldDB" id="C8ZFH9"/>
<evidence type="ECO:0000256" key="3">
    <source>
        <dbReference type="ARBA" id="ARBA00022448"/>
    </source>
</evidence>
<dbReference type="GO" id="GO:0005634">
    <property type="term" value="C:nucleus"/>
    <property type="evidence" value="ECO:0007669"/>
    <property type="project" value="UniProtKB-SubCell"/>
</dbReference>
<organism evidence="9 10">
    <name type="scientific">Saccharomyces cerevisiae (strain Lalvin EC1118 / Prise de mousse)</name>
    <name type="common">Baker's yeast</name>
    <dbReference type="NCBI Taxonomy" id="643680"/>
    <lineage>
        <taxon>Eukaryota</taxon>
        <taxon>Fungi</taxon>
        <taxon>Dikarya</taxon>
        <taxon>Ascomycota</taxon>
        <taxon>Saccharomycotina</taxon>
        <taxon>Saccharomycetes</taxon>
        <taxon>Saccharomycetales</taxon>
        <taxon>Saccharomycetaceae</taxon>
        <taxon>Saccharomyces</taxon>
    </lineage>
</organism>
<evidence type="ECO:0000256" key="6">
    <source>
        <dbReference type="ARBA" id="ARBA00022927"/>
    </source>
</evidence>
<evidence type="ECO:0000313" key="9">
    <source>
        <dbReference type="EMBL" id="CAY82145.1"/>
    </source>
</evidence>
<dbReference type="PANTHER" id="PTHR10527">
    <property type="entry name" value="IMPORTIN BETA"/>
    <property type="match status" value="1"/>
</dbReference>
<sequence>MSALPEEVNRTLLQIVQAFASPDNQIRSVAEKALSEEWITENNIEYLLTFLAEQAAFSQDTTVAALSAVLFRKLALKAPPSSKLMIMSKNITHIRKEVLAQIRSSLLKGFLSERADSIRHKLSDAIAECVQDDLPAWPELLQALIESLKSGNPNFRESSFRILTTVPYLITAVDINSILPIFQSGFTDASDNVKIAAVTAFVGYFKQLPKSEWSKLGILLPSLLNSLPRFLDDGKDDALASVFESLIELVELAPKLFKDMFDQIIQFTDMVIKNKDLEPPARTTALELLTVFSENAPQMCKSNQNYGQTLVMVTLIMMTEVSIDDDDAAEWIESDDTDDEEEVTYDHARQALDRVALKLGGEYLAAPLFQYLQQMITSTEWRERFAAMMALSSAAEGCADVLIGEIPKILDMVIPLINDPHPRVQYGCCNVLGQISTDFSPFIQRTAHDRILPALISKLTSECTSRVQTHAAAALVNFSEFALKDILEPYLDSLLTNLLVLLQSNKLYVQEQALTTIAFIAEAAKNKFIKYYDTLMPLLLNVLKVNNKDNSVLKGKCMECATLIGFAVGKEKFHEHSQELISILVALQNSDIDEDDALRSYLEQSWSRICRILGDDFVPLLPIVIPPLLITAKATQDVGLIEEEEAANFQQYPDWDVVQVQGKHIAIHTSVLDDKVSAMELLQSYATLLRGQFAVYVKEVMEEIALPSLDFYLHDGVRAAGATLIPILLSCLLAATGTQNEELVLLWHKASSKLIGGLMSEPMPEITQVYHNSLVNGIKVMGDNCLSEDQLAAFTKGVSANLTDTYERMQDRHGDGDEYNENIDEEEDFTDEDLLDEINKSIADVLKTTNGHYLKNLENIWSMINTFLLDNEPILVIFALVVIGDLIQYGGEQTASMKNAFIPKVTECLISPDARIRQAASYIIGVCAQYAPSTYADVCIPTLDTLVQIVDFPGSKLEENRSSTENASAAIAKILYAYNSNIPNVDTYTANWFKTLPTITDKEAASFNYQFLSQLIENNSPIVCAQSNISAVVDSVIQALNERSLTEREGQTVIIQLKSCWDFCLLVMLWQFSIDIQLILWRKYINGLHKDV</sequence>
<evidence type="ECO:0000259" key="8">
    <source>
        <dbReference type="Pfam" id="PF25780"/>
    </source>
</evidence>
<dbReference type="Pfam" id="PF13513">
    <property type="entry name" value="HEAT_EZ"/>
    <property type="match status" value="2"/>
</dbReference>
<feature type="domain" description="IPO4/5-like TPR repeats" evidence="8">
    <location>
        <begin position="116"/>
        <end position="267"/>
    </location>
</feature>
<dbReference type="InterPro" id="IPR040122">
    <property type="entry name" value="Importin_beta"/>
</dbReference>
<dbReference type="InterPro" id="IPR011989">
    <property type="entry name" value="ARM-like"/>
</dbReference>
<dbReference type="GO" id="GO:0006606">
    <property type="term" value="P:protein import into nucleus"/>
    <property type="evidence" value="ECO:0007669"/>
    <property type="project" value="InterPro"/>
</dbReference>
<evidence type="ECO:0000256" key="5">
    <source>
        <dbReference type="ARBA" id="ARBA00022737"/>
    </source>
</evidence>
<dbReference type="InterPro" id="IPR057672">
    <property type="entry name" value="TPR_IPO4/5"/>
</dbReference>
<evidence type="ECO:0000256" key="4">
    <source>
        <dbReference type="ARBA" id="ARBA00022490"/>
    </source>
</evidence>
<dbReference type="Pfam" id="PF25780">
    <property type="entry name" value="TPR_IPO5"/>
    <property type="match status" value="1"/>
</dbReference>
<dbReference type="InterPro" id="IPR040928">
    <property type="entry name" value="Importin_rep_5"/>
</dbReference>
<dbReference type="Pfam" id="PF18816">
    <property type="entry name" value="Importin_rep_5"/>
    <property type="match status" value="1"/>
</dbReference>
<evidence type="ECO:0000256" key="7">
    <source>
        <dbReference type="ARBA" id="ARBA00023242"/>
    </source>
</evidence>
<keyword evidence="4" id="KW-0963">Cytoplasm</keyword>
<protein>
    <submittedName>
        <fullName evidence="9">Pse1p</fullName>
    </submittedName>
</protein>
<dbReference type="Gene3D" id="6.10.140.1700">
    <property type="match status" value="1"/>
</dbReference>
<dbReference type="EMBL" id="FN393082">
    <property type="protein sequence ID" value="CAY82145.1"/>
    <property type="molecule type" value="Genomic_DNA"/>
</dbReference>
<dbReference type="Pfam" id="PF18808">
    <property type="entry name" value="Importin_rep_4"/>
    <property type="match status" value="1"/>
</dbReference>
<dbReference type="Pfam" id="PF18829">
    <property type="entry name" value="Importin_rep_6"/>
    <property type="match status" value="1"/>
</dbReference>
<keyword evidence="6" id="KW-0653">Protein transport</keyword>
<name>C8ZFH9_YEAS8</name>
<proteinExistence type="predicted"/>
<dbReference type="InterPro" id="IPR041653">
    <property type="entry name" value="Importin_rep_4"/>
</dbReference>
<keyword evidence="3" id="KW-0813">Transport</keyword>
<dbReference type="SUPFAM" id="SSF48371">
    <property type="entry name" value="ARM repeat"/>
    <property type="match status" value="1"/>
</dbReference>
<gene>
    <name evidence="9" type="ORF">EC1118_1M3_5270g</name>
</gene>
<reference evidence="9 10" key="1">
    <citation type="journal article" date="2009" name="Proc. Natl. Acad. Sci. U.S.A.">
        <title>Eukaryote-to-eukaryote gene transfer events revealed by the genome sequence of the wine yeast Saccharomyces cerevisiae EC1118.</title>
        <authorList>
            <person name="Novo M."/>
            <person name="Bigey F."/>
            <person name="Beyne E."/>
            <person name="Galeote V."/>
            <person name="Gavory F."/>
            <person name="Mallet S."/>
            <person name="Cambot B."/>
            <person name="Legras J.L."/>
            <person name="Wincker P."/>
            <person name="Casaregola S."/>
            <person name="Dequin S."/>
        </authorList>
    </citation>
    <scope>NUCLEOTIDE SEQUENCE [LARGE SCALE GENOMIC DNA]</scope>
    <source>
        <strain evidence="10">Lalvin EC1118 / Prise de mousse</strain>
    </source>
</reference>
<dbReference type="InterPro" id="IPR016024">
    <property type="entry name" value="ARM-type_fold"/>
</dbReference>
<dbReference type="InterPro" id="IPR041389">
    <property type="entry name" value="Importin_rep_6"/>
</dbReference>
<dbReference type="OrthoDB" id="543373at2759"/>
<evidence type="ECO:0000256" key="2">
    <source>
        <dbReference type="ARBA" id="ARBA00004496"/>
    </source>
</evidence>
<keyword evidence="7" id="KW-0539">Nucleus</keyword>
<dbReference type="Proteomes" id="UP000000286">
    <property type="component" value="Chromosome XIII"/>
</dbReference>
<keyword evidence="5" id="KW-0677">Repeat</keyword>
<evidence type="ECO:0000313" key="10">
    <source>
        <dbReference type="Proteomes" id="UP000000286"/>
    </source>
</evidence>
<dbReference type="HOGENOM" id="CLU_003794_0_1_1"/>
<dbReference type="GO" id="GO:0005737">
    <property type="term" value="C:cytoplasm"/>
    <property type="evidence" value="ECO:0007669"/>
    <property type="project" value="UniProtKB-SubCell"/>
</dbReference>
<accession>C8ZFH9</accession>
<comment type="subcellular location">
    <subcellularLocation>
        <location evidence="2">Cytoplasm</location>
    </subcellularLocation>
    <subcellularLocation>
        <location evidence="1">Nucleus</location>
    </subcellularLocation>
</comment>